<keyword evidence="6" id="KW-1185">Reference proteome</keyword>
<dbReference type="KEGG" id="mdv:C5Q96_02550"/>
<feature type="domain" description="DUF2207" evidence="3">
    <location>
        <begin position="78"/>
        <end position="246"/>
    </location>
</feature>
<feature type="transmembrane region" description="Helical" evidence="1">
    <location>
        <begin position="513"/>
        <end position="533"/>
    </location>
</feature>
<dbReference type="Pfam" id="PF20990">
    <property type="entry name" value="DUF2207_C"/>
    <property type="match status" value="1"/>
</dbReference>
<evidence type="ECO:0000259" key="4">
    <source>
        <dbReference type="Pfam" id="PF20990"/>
    </source>
</evidence>
<feature type="chain" id="PRO_5015510380" evidence="2">
    <location>
        <begin position="31"/>
        <end position="675"/>
    </location>
</feature>
<evidence type="ECO:0000313" key="5">
    <source>
        <dbReference type="EMBL" id="AVM47795.1"/>
    </source>
</evidence>
<reference evidence="6" key="1">
    <citation type="submission" date="2018-02" db="EMBL/GenBank/DDBJ databases">
        <authorList>
            <person name="Holder M.E."/>
            <person name="Ajami N.J."/>
            <person name="Petrosino J.F."/>
        </authorList>
    </citation>
    <scope>NUCLEOTIDE SEQUENCE [LARGE SCALE GENOMIC DNA]</scope>
    <source>
        <strain evidence="6">CCUG 47132</strain>
    </source>
</reference>
<feature type="signal peptide" evidence="2">
    <location>
        <begin position="1"/>
        <end position="30"/>
    </location>
</feature>
<keyword evidence="1" id="KW-1133">Transmembrane helix</keyword>
<feature type="transmembrane region" description="Helical" evidence="1">
    <location>
        <begin position="487"/>
        <end position="507"/>
    </location>
</feature>
<feature type="transmembrane region" description="Helical" evidence="1">
    <location>
        <begin position="261"/>
        <end position="280"/>
    </location>
</feature>
<dbReference type="InterPro" id="IPR018702">
    <property type="entry name" value="DUF2207"/>
</dbReference>
<feature type="transmembrane region" description="Helical" evidence="1">
    <location>
        <begin position="449"/>
        <end position="467"/>
    </location>
</feature>
<sequence length="675" mass="76534">MHKINKKRHVKIVIVLLMLLTALSIVSVLAEESDIWNSEYYDYDKYSYNEINKLFDETPNSKAARNEFKRYGATTNYFDVEITVNKDYSYNVREEINVILNRNKHGIVRSIPLTGNYKINDLQVSDYNYNVNIVKGNKVITIGRPDRTVFGENSYTIEYKIENYLPTNADKQININVIPTNWEMIIMNANVTVKLPDGFPYSKMKSYVGKYGSTKQTTKWKYDKKSNTLNYKATMLPANYGVTLQVDTPKNYWVDVPSNRWSVNLNMAILLIILIIIAVFKYTNHKNKDLIIPVMFNPPDGITSAELGYLADEVIDNEDIVSLYLYLASKGYIKIEDNKDKSKIMITSLKPPENEESYVNDFYIALFDSIYEVSVGKQISIDDASKRLENSLDKICKSIIEKFEGDKSFYSEKSKGRELIAKILGGFGIVSTLLFYLDRLHIETWNIPPNIFFLITAICIVSINYIIKKISYRKMSTASNGMRNIILLGVLYGICAIALNVFLFSISRYLTPIYLYLAFIIYLMLLPFLINGIKVRSDYNRNIFGEIVGFKNFIESVELDRLNELVDENPAYFYDVLPYAYVFKLTDKWISKFNTISVPNHCSYTSFGQNDLNPMTVNRMISNIELRTEIEVPNTYSGGFMGSSRGGGFSGGGFSGGGGGGFSGGGVGGGGGGAW</sequence>
<evidence type="ECO:0000313" key="6">
    <source>
        <dbReference type="Proteomes" id="UP000237883"/>
    </source>
</evidence>
<feature type="transmembrane region" description="Helical" evidence="1">
    <location>
        <begin position="419"/>
        <end position="437"/>
    </location>
</feature>
<dbReference type="OrthoDB" id="9767603at2"/>
<evidence type="ECO:0000256" key="1">
    <source>
        <dbReference type="SAM" id="Phobius"/>
    </source>
</evidence>
<name>A0A2S0L3G7_9FIRM</name>
<accession>A0A2S0L3G7</accession>
<feature type="domain" description="Predicted membrane protein YciQ-like C-terminal" evidence="4">
    <location>
        <begin position="297"/>
        <end position="593"/>
    </location>
</feature>
<dbReference type="Pfam" id="PF09972">
    <property type="entry name" value="DUF2207"/>
    <property type="match status" value="1"/>
</dbReference>
<protein>
    <submittedName>
        <fullName evidence="5">DUF2207 domain-containing protein</fullName>
    </submittedName>
</protein>
<evidence type="ECO:0000259" key="3">
    <source>
        <dbReference type="Pfam" id="PF09972"/>
    </source>
</evidence>
<keyword evidence="1" id="KW-0472">Membrane</keyword>
<organism evidence="5 6">
    <name type="scientific">Mogibacterium diversum</name>
    <dbReference type="NCBI Taxonomy" id="114527"/>
    <lineage>
        <taxon>Bacteria</taxon>
        <taxon>Bacillati</taxon>
        <taxon>Bacillota</taxon>
        <taxon>Clostridia</taxon>
        <taxon>Peptostreptococcales</taxon>
        <taxon>Anaerovoracaceae</taxon>
        <taxon>Mogibacterium</taxon>
    </lineage>
</organism>
<evidence type="ECO:0000256" key="2">
    <source>
        <dbReference type="SAM" id="SignalP"/>
    </source>
</evidence>
<keyword evidence="2" id="KW-0732">Signal</keyword>
<dbReference type="Proteomes" id="UP000237883">
    <property type="component" value="Chromosome"/>
</dbReference>
<gene>
    <name evidence="5" type="ORF">C5Q96_02550</name>
</gene>
<proteinExistence type="predicted"/>
<dbReference type="GeneID" id="78391134"/>
<dbReference type="RefSeq" id="WP_106056874.1">
    <property type="nucleotide sequence ID" value="NZ_CP027228.1"/>
</dbReference>
<dbReference type="InterPro" id="IPR048389">
    <property type="entry name" value="YciQ-like_C"/>
</dbReference>
<keyword evidence="1" id="KW-0812">Transmembrane</keyword>
<dbReference type="AlphaFoldDB" id="A0A2S0L3G7"/>
<dbReference type="EMBL" id="CP027228">
    <property type="protein sequence ID" value="AVM47795.1"/>
    <property type="molecule type" value="Genomic_DNA"/>
</dbReference>